<evidence type="ECO:0000313" key="1">
    <source>
        <dbReference type="EMBL" id="CAI9932204.1"/>
    </source>
</evidence>
<protein>
    <submittedName>
        <fullName evidence="2">Hypothetical_protein</fullName>
    </submittedName>
</protein>
<dbReference type="EMBL" id="CAXDID020000664">
    <property type="protein sequence ID" value="CAL6109192.1"/>
    <property type="molecule type" value="Genomic_DNA"/>
</dbReference>
<accession>A0AA86P557</accession>
<proteinExistence type="predicted"/>
<dbReference type="Proteomes" id="UP001642409">
    <property type="component" value="Unassembled WGS sequence"/>
</dbReference>
<reference evidence="2 3" key="2">
    <citation type="submission" date="2024-07" db="EMBL/GenBank/DDBJ databases">
        <authorList>
            <person name="Akdeniz Z."/>
        </authorList>
    </citation>
    <scope>NUCLEOTIDE SEQUENCE [LARGE SCALE GENOMIC DNA]</scope>
</reference>
<sequence>MFRHFIFKSQFSFMASVCERWREKLNESSLHLILLRFRRTFLCREHVHARQDEKNARRANGRSKCAQQRVRIRRCTDRRHGGISALNFGGVSQRFVLSYTPE</sequence>
<reference evidence="1" key="1">
    <citation type="submission" date="2023-06" db="EMBL/GenBank/DDBJ databases">
        <authorList>
            <person name="Kurt Z."/>
        </authorList>
    </citation>
    <scope>NUCLEOTIDE SEQUENCE</scope>
</reference>
<keyword evidence="3" id="KW-1185">Reference proteome</keyword>
<dbReference type="EMBL" id="CATOUU010000511">
    <property type="protein sequence ID" value="CAI9932204.1"/>
    <property type="molecule type" value="Genomic_DNA"/>
</dbReference>
<gene>
    <name evidence="1" type="ORF">HINF_LOCUS19849</name>
    <name evidence="2" type="ORF">HINF_LOCUS75327</name>
</gene>
<evidence type="ECO:0000313" key="2">
    <source>
        <dbReference type="EMBL" id="CAL6109192.1"/>
    </source>
</evidence>
<name>A0AA86P557_9EUKA</name>
<dbReference type="AlphaFoldDB" id="A0AA86P557"/>
<evidence type="ECO:0000313" key="3">
    <source>
        <dbReference type="Proteomes" id="UP001642409"/>
    </source>
</evidence>
<comment type="caution">
    <text evidence="1">The sequence shown here is derived from an EMBL/GenBank/DDBJ whole genome shotgun (WGS) entry which is preliminary data.</text>
</comment>
<organism evidence="1">
    <name type="scientific">Hexamita inflata</name>
    <dbReference type="NCBI Taxonomy" id="28002"/>
    <lineage>
        <taxon>Eukaryota</taxon>
        <taxon>Metamonada</taxon>
        <taxon>Diplomonadida</taxon>
        <taxon>Hexamitidae</taxon>
        <taxon>Hexamitinae</taxon>
        <taxon>Hexamita</taxon>
    </lineage>
</organism>